<name>A0ABX7NC66_9BACT</name>
<dbReference type="Proteomes" id="UP000663090">
    <property type="component" value="Chromosome"/>
</dbReference>
<keyword evidence="4" id="KW-1185">Reference proteome</keyword>
<evidence type="ECO:0000256" key="1">
    <source>
        <dbReference type="SAM" id="MobiDB-lite"/>
    </source>
</evidence>
<accession>A0ABX7NC66</accession>
<feature type="signal peptide" evidence="2">
    <location>
        <begin position="1"/>
        <end position="20"/>
    </location>
</feature>
<evidence type="ECO:0000313" key="4">
    <source>
        <dbReference type="Proteomes" id="UP000663090"/>
    </source>
</evidence>
<protein>
    <submittedName>
        <fullName evidence="3">Excinuclease ATPase subunit</fullName>
    </submittedName>
</protein>
<evidence type="ECO:0000313" key="3">
    <source>
        <dbReference type="EMBL" id="QSQ16382.1"/>
    </source>
</evidence>
<gene>
    <name evidence="3" type="ORF">JY572_10175</name>
</gene>
<keyword evidence="2" id="KW-0732">Signal</keyword>
<evidence type="ECO:0000256" key="2">
    <source>
        <dbReference type="SAM" id="SignalP"/>
    </source>
</evidence>
<dbReference type="RefSeq" id="WP_206718042.1">
    <property type="nucleotide sequence ID" value="NZ_CP071091.1"/>
</dbReference>
<proteinExistence type="predicted"/>
<organism evidence="3 4">
    <name type="scientific">Myxococcus landrumensis</name>
    <dbReference type="NCBI Taxonomy" id="2813577"/>
    <lineage>
        <taxon>Bacteria</taxon>
        <taxon>Pseudomonadati</taxon>
        <taxon>Myxococcota</taxon>
        <taxon>Myxococcia</taxon>
        <taxon>Myxococcales</taxon>
        <taxon>Cystobacterineae</taxon>
        <taxon>Myxococcaceae</taxon>
        <taxon>Myxococcus</taxon>
    </lineage>
</organism>
<feature type="chain" id="PRO_5047506577" evidence="2">
    <location>
        <begin position="21"/>
        <end position="150"/>
    </location>
</feature>
<feature type="compositionally biased region" description="Polar residues" evidence="1">
    <location>
        <begin position="56"/>
        <end position="71"/>
    </location>
</feature>
<reference evidence="3 4" key="1">
    <citation type="submission" date="2021-02" db="EMBL/GenBank/DDBJ databases">
        <title>De Novo genome assembly of isolated myxobacteria.</title>
        <authorList>
            <person name="Stevens D.C."/>
        </authorList>
    </citation>
    <scope>NUCLEOTIDE SEQUENCE [LARGE SCALE GENOMIC DNA]</scope>
    <source>
        <strain evidence="3 4">SCHIC003</strain>
    </source>
</reference>
<dbReference type="EMBL" id="CP071091">
    <property type="protein sequence ID" value="QSQ16382.1"/>
    <property type="molecule type" value="Genomic_DNA"/>
</dbReference>
<feature type="region of interest" description="Disordered" evidence="1">
    <location>
        <begin position="56"/>
        <end position="78"/>
    </location>
</feature>
<sequence length="150" mass="15892">MKKPLLLSLLALTVSSPALARDTVYMIPLKSVLEMPQAKDKLDGSVKFYLAGSKTPSVQEELGSETSNKKTNGVGKSDEEGCKWATLSALISLQEGAKKRGANAVVNIVSYYKKNELQNATEIECHAGSFVVGVTLKGTYAKVAGKGGAK</sequence>